<evidence type="ECO:0000313" key="2">
    <source>
        <dbReference type="EMBL" id="EMN30758.1"/>
    </source>
</evidence>
<organism evidence="2 3">
    <name type="scientific">Leptospira interrogans serovar Pyrogenes str. L0374</name>
    <dbReference type="NCBI Taxonomy" id="1049928"/>
    <lineage>
        <taxon>Bacteria</taxon>
        <taxon>Pseudomonadati</taxon>
        <taxon>Spirochaetota</taxon>
        <taxon>Spirochaetia</taxon>
        <taxon>Leptospirales</taxon>
        <taxon>Leptospiraceae</taxon>
        <taxon>Leptospira</taxon>
    </lineage>
</organism>
<proteinExistence type="predicted"/>
<reference evidence="2 3" key="1">
    <citation type="submission" date="2013-01" db="EMBL/GenBank/DDBJ databases">
        <authorList>
            <person name="Harkins D.M."/>
            <person name="Durkin A.S."/>
            <person name="Brinkac L.M."/>
            <person name="Haft D.H."/>
            <person name="Selengut J.D."/>
            <person name="Sanka R."/>
            <person name="DePew J."/>
            <person name="Purushe J."/>
            <person name="Peacock S.J."/>
            <person name="Thaipadungpanit J."/>
            <person name="Wuthiekanun V.W."/>
            <person name="Day N.P."/>
            <person name="Vinetz J.M."/>
            <person name="Sutton G.G."/>
            <person name="Nierman W.C."/>
            <person name="Fouts D.E."/>
        </authorList>
    </citation>
    <scope>NUCLEOTIDE SEQUENCE [LARGE SCALE GENOMIC DNA]</scope>
    <source>
        <strain evidence="2 3">L0374</strain>
    </source>
</reference>
<dbReference type="EMBL" id="AHMZ02000070">
    <property type="protein sequence ID" value="EMN30758.1"/>
    <property type="molecule type" value="Genomic_DNA"/>
</dbReference>
<keyword evidence="1" id="KW-1133">Transmembrane helix</keyword>
<name>M6KGF5_LEPIR</name>
<feature type="transmembrane region" description="Helical" evidence="1">
    <location>
        <begin position="29"/>
        <end position="48"/>
    </location>
</feature>
<keyword evidence="1" id="KW-0812">Transmembrane</keyword>
<gene>
    <name evidence="2" type="ORF">LEP1GSC083_5294</name>
</gene>
<feature type="transmembrane region" description="Helical" evidence="1">
    <location>
        <begin position="55"/>
        <end position="71"/>
    </location>
</feature>
<comment type="caution">
    <text evidence="2">The sequence shown here is derived from an EMBL/GenBank/DDBJ whole genome shotgun (WGS) entry which is preliminary data.</text>
</comment>
<dbReference type="Proteomes" id="UP000012137">
    <property type="component" value="Unassembled WGS sequence"/>
</dbReference>
<dbReference type="AlphaFoldDB" id="M6KGF5"/>
<evidence type="ECO:0000313" key="3">
    <source>
        <dbReference type="Proteomes" id="UP000012137"/>
    </source>
</evidence>
<protein>
    <submittedName>
        <fullName evidence="2">Uncharacterized protein</fullName>
    </submittedName>
</protein>
<sequence>MEFLVLTVFSLLLLKYFKSGIFELWKIFPVIVFFFYGFRLTGFVLDGYTIGKARIILFLLVGMILYWILFFV</sequence>
<evidence type="ECO:0000256" key="1">
    <source>
        <dbReference type="SAM" id="Phobius"/>
    </source>
</evidence>
<accession>M6KGF5</accession>
<keyword evidence="1" id="KW-0472">Membrane</keyword>